<dbReference type="InterPro" id="IPR032623">
    <property type="entry name" value="FecR_N"/>
</dbReference>
<dbReference type="EMBL" id="MDEK01000012">
    <property type="protein sequence ID" value="PPU81705.1"/>
    <property type="molecule type" value="Genomic_DNA"/>
</dbReference>
<feature type="domain" description="FecR N-terminal" evidence="2">
    <location>
        <begin position="11"/>
        <end position="53"/>
    </location>
</feature>
<dbReference type="GeneID" id="93878813"/>
<dbReference type="AlphaFoldDB" id="A0A2P5Z2E9"/>
<protein>
    <recommendedName>
        <fullName evidence="5">Iron dicitrate transport regulator FecR</fullName>
    </recommendedName>
</protein>
<proteinExistence type="predicted"/>
<evidence type="ECO:0000313" key="4">
    <source>
        <dbReference type="Proteomes" id="UP000247346"/>
    </source>
</evidence>
<dbReference type="PANTHER" id="PTHR30273:SF2">
    <property type="entry name" value="PROTEIN FECR"/>
    <property type="match status" value="1"/>
</dbReference>
<sequence>MDSGIDKHILDDAARWWTLLRAPDSNEDTVARWLDWTEADPRHLQAFERINALGGELRTLDHSTRDELVRTFAPPRARWRPLQVAACIGVLALGSALVWRQLHPPPVTQVYSSAISRHHDIVLADGSKIALGGASRLSTRFSAAQRHVDLIAGEAFFEVAHHAGRPFVVDAGGVSILDVGTAFDVSRDGERVEVAVTEGRVRIYGAGQVPADGSGGLEAVAGQRVSYDPARPTLQVSQIDVAQATAWRDHRLEFVDTPLDTVIARVNRYSDRPLRLADPELARLSFTGTVDTQATAQWIDALPQVFPLRVRQGKDEIVLSRR</sequence>
<dbReference type="RefSeq" id="WP_041500101.1">
    <property type="nucleotide sequence ID" value="NZ_CP132343.1"/>
</dbReference>
<reference evidence="3 4" key="1">
    <citation type="submission" date="2016-08" db="EMBL/GenBank/DDBJ databases">
        <authorList>
            <person name="Seilhamer J.J."/>
        </authorList>
    </citation>
    <scope>NUCLEOTIDE SEQUENCE [LARGE SCALE GENOMIC DNA]</scope>
    <source>
        <strain evidence="3 4">CFBP4641</strain>
    </source>
</reference>
<dbReference type="InterPro" id="IPR006860">
    <property type="entry name" value="FecR"/>
</dbReference>
<accession>A0A2P5Z2E9</accession>
<dbReference type="Pfam" id="PF04773">
    <property type="entry name" value="FecR"/>
    <property type="match status" value="1"/>
</dbReference>
<dbReference type="Gene3D" id="2.60.120.1440">
    <property type="match status" value="1"/>
</dbReference>
<dbReference type="InterPro" id="IPR012373">
    <property type="entry name" value="Ferrdict_sens_TM"/>
</dbReference>
<comment type="caution">
    <text evidence="3">The sequence shown here is derived from an EMBL/GenBank/DDBJ whole genome shotgun (WGS) entry which is preliminary data.</text>
</comment>
<name>A0A2P5Z2E9_9XANT</name>
<dbReference type="PANTHER" id="PTHR30273">
    <property type="entry name" value="PERIPLASMIC SIGNAL SENSOR AND SIGMA FACTOR ACTIVATOR FECR-RELATED"/>
    <property type="match status" value="1"/>
</dbReference>
<dbReference type="Proteomes" id="UP000247346">
    <property type="component" value="Unassembled WGS sequence"/>
</dbReference>
<evidence type="ECO:0000313" key="3">
    <source>
        <dbReference type="EMBL" id="PPU81705.1"/>
    </source>
</evidence>
<dbReference type="Pfam" id="PF16220">
    <property type="entry name" value="DUF4880"/>
    <property type="match status" value="1"/>
</dbReference>
<organism evidence="3 4">
    <name type="scientific">Xanthomonas sacchari</name>
    <dbReference type="NCBI Taxonomy" id="56458"/>
    <lineage>
        <taxon>Bacteria</taxon>
        <taxon>Pseudomonadati</taxon>
        <taxon>Pseudomonadota</taxon>
        <taxon>Gammaproteobacteria</taxon>
        <taxon>Lysobacterales</taxon>
        <taxon>Lysobacteraceae</taxon>
        <taxon>Xanthomonas</taxon>
    </lineage>
</organism>
<evidence type="ECO:0000259" key="1">
    <source>
        <dbReference type="Pfam" id="PF04773"/>
    </source>
</evidence>
<dbReference type="PIRSF" id="PIRSF018266">
    <property type="entry name" value="FecR"/>
    <property type="match status" value="1"/>
</dbReference>
<dbReference type="Gene3D" id="3.55.50.30">
    <property type="match status" value="1"/>
</dbReference>
<dbReference type="GO" id="GO:0016989">
    <property type="term" value="F:sigma factor antagonist activity"/>
    <property type="evidence" value="ECO:0007669"/>
    <property type="project" value="TreeGrafter"/>
</dbReference>
<evidence type="ECO:0008006" key="5">
    <source>
        <dbReference type="Google" id="ProtNLM"/>
    </source>
</evidence>
<evidence type="ECO:0000259" key="2">
    <source>
        <dbReference type="Pfam" id="PF16220"/>
    </source>
</evidence>
<dbReference type="OrthoDB" id="9771237at2"/>
<feature type="domain" description="FecR protein" evidence="1">
    <location>
        <begin position="114"/>
        <end position="202"/>
    </location>
</feature>
<gene>
    <name evidence="3" type="ORF">XsacCFBP4641_14160</name>
</gene>